<gene>
    <name evidence="2" type="ORF">HXX08_16750</name>
    <name evidence="3" type="ORF">OZ401_003032</name>
</gene>
<feature type="coiled-coil region" evidence="1">
    <location>
        <begin position="302"/>
        <end position="336"/>
    </location>
</feature>
<accession>A0A8T7M616</accession>
<keyword evidence="1" id="KW-0175">Coiled coil</keyword>
<reference evidence="3" key="2">
    <citation type="journal article" date="2024" name="Nature">
        <title>Anoxygenic phototroph of the Chloroflexota uses a type I reaction centre.</title>
        <authorList>
            <person name="Tsuji J.M."/>
            <person name="Shaw N.A."/>
            <person name="Nagashima S."/>
            <person name="Venkiteswaran J.J."/>
            <person name="Schiff S.L."/>
            <person name="Watanabe T."/>
            <person name="Fukui M."/>
            <person name="Hanada S."/>
            <person name="Tank M."/>
            <person name="Neufeld J.D."/>
        </authorList>
    </citation>
    <scope>NUCLEOTIDE SEQUENCE</scope>
    <source>
        <strain evidence="3">L227-S17</strain>
    </source>
</reference>
<dbReference type="EMBL" id="CP128400">
    <property type="protein sequence ID" value="WJW69422.1"/>
    <property type="molecule type" value="Genomic_DNA"/>
</dbReference>
<dbReference type="RefSeq" id="WP_341471306.1">
    <property type="nucleotide sequence ID" value="NZ_CP128400.1"/>
</dbReference>
<organism evidence="2 4">
    <name type="scientific">Candidatus Chlorohelix allophototropha</name>
    <dbReference type="NCBI Taxonomy" id="3003348"/>
    <lineage>
        <taxon>Bacteria</taxon>
        <taxon>Bacillati</taxon>
        <taxon>Chloroflexota</taxon>
        <taxon>Chloroflexia</taxon>
        <taxon>Candidatus Chloroheliales</taxon>
        <taxon>Candidatus Chloroheliaceae</taxon>
        <taxon>Candidatus Chlorohelix</taxon>
    </lineage>
</organism>
<dbReference type="Proteomes" id="UP001431572">
    <property type="component" value="Chromosome 2"/>
</dbReference>
<dbReference type="EMBL" id="JACATZ010000003">
    <property type="protein sequence ID" value="NWJ47509.1"/>
    <property type="molecule type" value="Genomic_DNA"/>
</dbReference>
<name>A0A8T7M616_9CHLR</name>
<evidence type="ECO:0000313" key="5">
    <source>
        <dbReference type="Proteomes" id="UP001431572"/>
    </source>
</evidence>
<dbReference type="AlphaFoldDB" id="A0A8T7M616"/>
<evidence type="ECO:0000313" key="3">
    <source>
        <dbReference type="EMBL" id="WJW69422.1"/>
    </source>
</evidence>
<protein>
    <submittedName>
        <fullName evidence="2">Uncharacterized protein</fullName>
    </submittedName>
</protein>
<dbReference type="Proteomes" id="UP000521676">
    <property type="component" value="Unassembled WGS sequence"/>
</dbReference>
<reference evidence="2 4" key="1">
    <citation type="submission" date="2020-06" db="EMBL/GenBank/DDBJ databases">
        <title>Anoxygenic phototrophic Chloroflexota member uses a Type I reaction center.</title>
        <authorList>
            <person name="Tsuji J.M."/>
            <person name="Shaw N.A."/>
            <person name="Nagashima S."/>
            <person name="Venkiteswaran J."/>
            <person name="Schiff S.L."/>
            <person name="Hanada S."/>
            <person name="Tank M."/>
            <person name="Neufeld J.D."/>
        </authorList>
    </citation>
    <scope>NUCLEOTIDE SEQUENCE [LARGE SCALE GENOMIC DNA]</scope>
    <source>
        <strain evidence="2">L227-S17</strain>
    </source>
</reference>
<proteinExistence type="predicted"/>
<evidence type="ECO:0000313" key="2">
    <source>
        <dbReference type="EMBL" id="NWJ47509.1"/>
    </source>
</evidence>
<keyword evidence="5" id="KW-1185">Reference proteome</keyword>
<evidence type="ECO:0000313" key="4">
    <source>
        <dbReference type="Proteomes" id="UP000521676"/>
    </source>
</evidence>
<sequence length="403" mass="44726">MFPGGGKKEAQDRAEAVSRRRNVAAAQVTDLDSALAEIRISTELDAPYYRPSELDSLKKLVERGQLMLDDLFKEVAQMTASSVGERITDQEAYMLVQPAMRIEAKAAEMRQHLQHATDLKKKLDRSRQNVDQSLVNVEKKKLNVDSALASARPVVEQMGLAHAEKYPETSAALLTSERETSAAAQLLAAARQAHQRSVFHEVLDLCQRADSMLDSAMSKLDSIKLAGKEFEKAAGEAEQKLQKALSRLQEVKNELESLTPIIKIEPNTYLFEAIQRIGEARRATKANPPQNLTCYRLSVEALNLLEDGLQRAVQEANRVKELLANSRSLVQQLQQAVISLRVTINEKQAVPVRASEFYAKAKDERDRLVQINIDSLNLTELEELASSASFALKLAESGLALLV</sequence>
<evidence type="ECO:0000256" key="1">
    <source>
        <dbReference type="SAM" id="Coils"/>
    </source>
</evidence>